<feature type="region of interest" description="Disordered" evidence="1">
    <location>
        <begin position="169"/>
        <end position="246"/>
    </location>
</feature>
<sequence>MSPPPCYARYFDFFVRLSGPSPANRMGKLIFSRADDPTGRAGGRIKWTTRNNRSNYTARTEPKKSENKKNENQDRAPPPYSRANPLAAALLWQRIVVIVGAGNVVVVTVERGRAGEGRRRRIRAPAASLRTARDSVRAGHRAMLRSAPVRLPPRVPVLLGLAASVSAASAMSSSSSSRRRPARPELGLAAASRARARRPLLRRRRDRPRLRRAPLARQAHPAGEERERGGCSRNDRAEAEQKRGDV</sequence>
<protein>
    <submittedName>
        <fullName evidence="2">Uncharacterized protein</fullName>
    </submittedName>
</protein>
<evidence type="ECO:0000313" key="2">
    <source>
        <dbReference type="EMBL" id="BAD05269.1"/>
    </source>
</evidence>
<feature type="compositionally biased region" description="Basic residues" evidence="1">
    <location>
        <begin position="194"/>
        <end position="214"/>
    </location>
</feature>
<evidence type="ECO:0000313" key="3">
    <source>
        <dbReference type="Proteomes" id="UP000000763"/>
    </source>
</evidence>
<name>Q6ZFG9_ORYSJ</name>
<reference evidence="3" key="2">
    <citation type="journal article" date="2008" name="Nucleic Acids Res.">
        <title>The rice annotation project database (RAP-DB): 2008 update.</title>
        <authorList>
            <consortium name="The rice annotation project (RAP)"/>
        </authorList>
    </citation>
    <scope>GENOME REANNOTATION</scope>
    <source>
        <strain evidence="3">cv. Nipponbare</strain>
    </source>
</reference>
<feature type="compositionally biased region" description="Basic and acidic residues" evidence="1">
    <location>
        <begin position="222"/>
        <end position="246"/>
    </location>
</feature>
<feature type="compositionally biased region" description="Basic and acidic residues" evidence="1">
    <location>
        <begin position="60"/>
        <end position="74"/>
    </location>
</feature>
<reference evidence="3" key="1">
    <citation type="journal article" date="2005" name="Nature">
        <title>The map-based sequence of the rice genome.</title>
        <authorList>
            <consortium name="International rice genome sequencing project (IRGSP)"/>
            <person name="Matsumoto T."/>
            <person name="Wu J."/>
            <person name="Kanamori H."/>
            <person name="Katayose Y."/>
            <person name="Fujisawa M."/>
            <person name="Namiki N."/>
            <person name="Mizuno H."/>
            <person name="Yamamoto K."/>
            <person name="Antonio B.A."/>
            <person name="Baba T."/>
            <person name="Sakata K."/>
            <person name="Nagamura Y."/>
            <person name="Aoki H."/>
            <person name="Arikawa K."/>
            <person name="Arita K."/>
            <person name="Bito T."/>
            <person name="Chiden Y."/>
            <person name="Fujitsuka N."/>
            <person name="Fukunaka R."/>
            <person name="Hamada M."/>
            <person name="Harada C."/>
            <person name="Hayashi A."/>
            <person name="Hijishita S."/>
            <person name="Honda M."/>
            <person name="Hosokawa S."/>
            <person name="Ichikawa Y."/>
            <person name="Idonuma A."/>
            <person name="Iijima M."/>
            <person name="Ikeda M."/>
            <person name="Ikeno M."/>
            <person name="Ito K."/>
            <person name="Ito S."/>
            <person name="Ito T."/>
            <person name="Ito Y."/>
            <person name="Ito Y."/>
            <person name="Iwabuchi A."/>
            <person name="Kamiya K."/>
            <person name="Karasawa W."/>
            <person name="Kurita K."/>
            <person name="Katagiri S."/>
            <person name="Kikuta A."/>
            <person name="Kobayashi H."/>
            <person name="Kobayashi N."/>
            <person name="Machita K."/>
            <person name="Maehara T."/>
            <person name="Masukawa M."/>
            <person name="Mizubayashi T."/>
            <person name="Mukai Y."/>
            <person name="Nagasaki H."/>
            <person name="Nagata Y."/>
            <person name="Naito S."/>
            <person name="Nakashima M."/>
            <person name="Nakama Y."/>
            <person name="Nakamichi Y."/>
            <person name="Nakamura M."/>
            <person name="Meguro A."/>
            <person name="Negishi M."/>
            <person name="Ohta I."/>
            <person name="Ohta T."/>
            <person name="Okamoto M."/>
            <person name="Ono N."/>
            <person name="Saji S."/>
            <person name="Sakaguchi M."/>
            <person name="Sakai K."/>
            <person name="Shibata M."/>
            <person name="Shimokawa T."/>
            <person name="Song J."/>
            <person name="Takazaki Y."/>
            <person name="Terasawa K."/>
            <person name="Tsugane M."/>
            <person name="Tsuji K."/>
            <person name="Ueda S."/>
            <person name="Waki K."/>
            <person name="Yamagata H."/>
            <person name="Yamamoto M."/>
            <person name="Yamamoto S."/>
            <person name="Yamane H."/>
            <person name="Yoshiki S."/>
            <person name="Yoshihara R."/>
            <person name="Yukawa K."/>
            <person name="Zhong H."/>
            <person name="Yano M."/>
            <person name="Yuan Q."/>
            <person name="Ouyang S."/>
            <person name="Liu J."/>
            <person name="Jones K.M."/>
            <person name="Gansberger K."/>
            <person name="Moffat K."/>
            <person name="Hill J."/>
            <person name="Bera J."/>
            <person name="Fadrosh D."/>
            <person name="Jin S."/>
            <person name="Johri S."/>
            <person name="Kim M."/>
            <person name="Overton L."/>
            <person name="Reardon M."/>
            <person name="Tsitrin T."/>
            <person name="Vuong H."/>
            <person name="Weaver B."/>
            <person name="Ciecko A."/>
            <person name="Tallon L."/>
            <person name="Jackson J."/>
            <person name="Pai G."/>
            <person name="Aken S.V."/>
            <person name="Utterback T."/>
            <person name="Reidmuller S."/>
            <person name="Feldblyum T."/>
            <person name="Hsiao J."/>
            <person name="Zismann V."/>
            <person name="Iobst S."/>
            <person name="de Vazeille A.R."/>
            <person name="Buell C.R."/>
            <person name="Ying K."/>
            <person name="Li Y."/>
            <person name="Lu T."/>
            <person name="Huang Y."/>
            <person name="Zhao Q."/>
            <person name="Feng Q."/>
            <person name="Zhang L."/>
            <person name="Zhu J."/>
            <person name="Weng Q."/>
            <person name="Mu J."/>
            <person name="Lu Y."/>
            <person name="Fan D."/>
            <person name="Liu Y."/>
            <person name="Guan J."/>
            <person name="Zhang Y."/>
            <person name="Yu S."/>
            <person name="Liu X."/>
            <person name="Zhang Y."/>
            <person name="Hong G."/>
            <person name="Han B."/>
            <person name="Choisne N."/>
            <person name="Demange N."/>
            <person name="Orjeda G."/>
            <person name="Samain S."/>
            <person name="Cattolico L."/>
            <person name="Pelletier E."/>
            <person name="Couloux A."/>
            <person name="Segurens B."/>
            <person name="Wincker P."/>
            <person name="D'Hont A."/>
            <person name="Scarpelli C."/>
            <person name="Weissenbach J."/>
            <person name="Salanoubat M."/>
            <person name="Quetier F."/>
            <person name="Yu Y."/>
            <person name="Kim H.R."/>
            <person name="Rambo T."/>
            <person name="Currie J."/>
            <person name="Collura K."/>
            <person name="Luo M."/>
            <person name="Yang T."/>
            <person name="Ammiraju J.S.S."/>
            <person name="Engler F."/>
            <person name="Soderlund C."/>
            <person name="Wing R.A."/>
            <person name="Palmer L.E."/>
            <person name="de la Bastide M."/>
            <person name="Spiegel L."/>
            <person name="Nascimento L."/>
            <person name="Zutavern T."/>
            <person name="O'Shaughnessy A."/>
            <person name="Dike S."/>
            <person name="Dedhia N."/>
            <person name="Preston R."/>
            <person name="Balija V."/>
            <person name="McCombie W.R."/>
            <person name="Chow T."/>
            <person name="Chen H."/>
            <person name="Chung M."/>
            <person name="Chen C."/>
            <person name="Shaw J."/>
            <person name="Wu H."/>
            <person name="Hsiao K."/>
            <person name="Chao Y."/>
            <person name="Chu M."/>
            <person name="Cheng C."/>
            <person name="Hour A."/>
            <person name="Lee P."/>
            <person name="Lin S."/>
            <person name="Lin Y."/>
            <person name="Liou J."/>
            <person name="Liu S."/>
            <person name="Hsing Y."/>
            <person name="Raghuvanshi S."/>
            <person name="Mohanty A."/>
            <person name="Bharti A.K."/>
            <person name="Gaur A."/>
            <person name="Gupta V."/>
            <person name="Kumar D."/>
            <person name="Ravi V."/>
            <person name="Vij S."/>
            <person name="Kapur A."/>
            <person name="Khurana P."/>
            <person name="Khurana P."/>
            <person name="Khurana J.P."/>
            <person name="Tyagi A.K."/>
            <person name="Gaikwad K."/>
            <person name="Singh A."/>
            <person name="Dalal V."/>
            <person name="Srivastava S."/>
            <person name="Dixit A."/>
            <person name="Pal A.K."/>
            <person name="Ghazi I.A."/>
            <person name="Yadav M."/>
            <person name="Pandit A."/>
            <person name="Bhargava A."/>
            <person name="Sureshbabu K."/>
            <person name="Batra K."/>
            <person name="Sharma T.R."/>
            <person name="Mohapatra T."/>
            <person name="Singh N.K."/>
            <person name="Messing J."/>
            <person name="Nelson A.B."/>
            <person name="Fuks G."/>
            <person name="Kavchok S."/>
            <person name="Keizer G."/>
            <person name="Linton E."/>
            <person name="Llaca V."/>
            <person name="Song R."/>
            <person name="Tanyolac B."/>
            <person name="Young S."/>
            <person name="Ho-Il K."/>
            <person name="Hahn J.H."/>
            <person name="Sangsakoo G."/>
            <person name="Vanavichit A."/>
            <person name="de Mattos Luiz.A.T."/>
            <person name="Zimmer P.D."/>
            <person name="Malone G."/>
            <person name="Dellagostin O."/>
            <person name="de Oliveira A.C."/>
            <person name="Bevan M."/>
            <person name="Bancroft I."/>
            <person name="Minx P."/>
            <person name="Cordum H."/>
            <person name="Wilson R."/>
            <person name="Cheng Z."/>
            <person name="Jin W."/>
            <person name="Jiang J."/>
            <person name="Leong S.A."/>
            <person name="Iwama H."/>
            <person name="Gojobori T."/>
            <person name="Itoh T."/>
            <person name="Niimura Y."/>
            <person name="Fujii Y."/>
            <person name="Habara T."/>
            <person name="Sakai H."/>
            <person name="Sato Y."/>
            <person name="Wilson G."/>
            <person name="Kumar K."/>
            <person name="McCouch S."/>
            <person name="Juretic N."/>
            <person name="Hoen D."/>
            <person name="Wright S."/>
            <person name="Bruskiewich R."/>
            <person name="Bureau T."/>
            <person name="Miyao A."/>
            <person name="Hirochika H."/>
            <person name="Nishikawa T."/>
            <person name="Kadowaki K."/>
            <person name="Sugiura M."/>
            <person name="Burr B."/>
            <person name="Sasaki T."/>
        </authorList>
    </citation>
    <scope>NUCLEOTIDE SEQUENCE [LARGE SCALE GENOMIC DNA]</scope>
    <source>
        <strain evidence="3">cv. Nipponbare</strain>
    </source>
</reference>
<proteinExistence type="predicted"/>
<dbReference type="EMBL" id="AP004193">
    <property type="protein sequence ID" value="BAD05269.1"/>
    <property type="molecule type" value="Genomic_DNA"/>
</dbReference>
<dbReference type="Proteomes" id="UP000000763">
    <property type="component" value="Chromosome 8"/>
</dbReference>
<organism evidence="2 3">
    <name type="scientific">Oryza sativa subsp. japonica</name>
    <name type="common">Rice</name>
    <dbReference type="NCBI Taxonomy" id="39947"/>
    <lineage>
        <taxon>Eukaryota</taxon>
        <taxon>Viridiplantae</taxon>
        <taxon>Streptophyta</taxon>
        <taxon>Embryophyta</taxon>
        <taxon>Tracheophyta</taxon>
        <taxon>Spermatophyta</taxon>
        <taxon>Magnoliopsida</taxon>
        <taxon>Liliopsida</taxon>
        <taxon>Poales</taxon>
        <taxon>Poaceae</taxon>
        <taxon>BOP clade</taxon>
        <taxon>Oryzoideae</taxon>
        <taxon>Oryzeae</taxon>
        <taxon>Oryzinae</taxon>
        <taxon>Oryza</taxon>
        <taxon>Oryza sativa</taxon>
    </lineage>
</organism>
<feature type="region of interest" description="Disordered" evidence="1">
    <location>
        <begin position="40"/>
        <end position="81"/>
    </location>
</feature>
<dbReference type="AlphaFoldDB" id="Q6ZFG9"/>
<evidence type="ECO:0000256" key="1">
    <source>
        <dbReference type="SAM" id="MobiDB-lite"/>
    </source>
</evidence>
<accession>Q6ZFG9</accession>
<feature type="compositionally biased region" description="Polar residues" evidence="1">
    <location>
        <begin position="48"/>
        <end position="58"/>
    </location>
</feature>
<gene>
    <name evidence="2" type="primary">OJ1756_G07.24</name>
</gene>